<dbReference type="EMBL" id="CM032182">
    <property type="protein sequence ID" value="KAG7097961.1"/>
    <property type="molecule type" value="Genomic_DNA"/>
</dbReference>
<evidence type="ECO:0000313" key="12">
    <source>
        <dbReference type="EMBL" id="KAG7097961.1"/>
    </source>
</evidence>
<dbReference type="KEGG" id="more:E1B28_005272"/>
<keyword evidence="9 11" id="KW-0482">Metalloprotease</keyword>
<dbReference type="GO" id="GO:0005615">
    <property type="term" value="C:extracellular space"/>
    <property type="evidence" value="ECO:0007669"/>
    <property type="project" value="InterPro"/>
</dbReference>
<evidence type="ECO:0000256" key="5">
    <source>
        <dbReference type="ARBA" id="ARBA00022670"/>
    </source>
</evidence>
<dbReference type="GO" id="GO:0004222">
    <property type="term" value="F:metalloendopeptidase activity"/>
    <property type="evidence" value="ECO:0007669"/>
    <property type="project" value="InterPro"/>
</dbReference>
<comment type="subcellular location">
    <subcellularLocation>
        <location evidence="2 11">Secreted</location>
    </subcellularLocation>
</comment>
<keyword evidence="6 11" id="KW-0479">Metal-binding</keyword>
<dbReference type="InterPro" id="IPR027268">
    <property type="entry name" value="Peptidase_M4/M1_CTD_sf"/>
</dbReference>
<evidence type="ECO:0000256" key="1">
    <source>
        <dbReference type="ARBA" id="ARBA00001947"/>
    </source>
</evidence>
<comment type="cofactor">
    <cofactor evidence="1 11">
        <name>Zn(2+)</name>
        <dbReference type="ChEBI" id="CHEBI:29105"/>
    </cofactor>
</comment>
<keyword evidence="10 11" id="KW-0865">Zymogen</keyword>
<comment type="caution">
    <text evidence="12">The sequence shown here is derived from an EMBL/GenBank/DDBJ whole genome shotgun (WGS) entry which is preliminary data.</text>
</comment>
<dbReference type="Pfam" id="PF02128">
    <property type="entry name" value="Peptidase_M36"/>
    <property type="match status" value="1"/>
</dbReference>
<dbReference type="OrthoDB" id="3227768at2759"/>
<evidence type="ECO:0000256" key="7">
    <source>
        <dbReference type="ARBA" id="ARBA00022801"/>
    </source>
</evidence>
<dbReference type="EC" id="3.4.24.-" evidence="11"/>
<organism evidence="12 13">
    <name type="scientific">Marasmius oreades</name>
    <name type="common">fairy-ring Marasmius</name>
    <dbReference type="NCBI Taxonomy" id="181124"/>
    <lineage>
        <taxon>Eukaryota</taxon>
        <taxon>Fungi</taxon>
        <taxon>Dikarya</taxon>
        <taxon>Basidiomycota</taxon>
        <taxon>Agaricomycotina</taxon>
        <taxon>Agaricomycetes</taxon>
        <taxon>Agaricomycetidae</taxon>
        <taxon>Agaricales</taxon>
        <taxon>Marasmiineae</taxon>
        <taxon>Marasmiaceae</taxon>
        <taxon>Marasmius</taxon>
    </lineage>
</organism>
<keyword evidence="13" id="KW-1185">Reference proteome</keyword>
<dbReference type="PANTHER" id="PTHR33478:SF1">
    <property type="entry name" value="EXTRACELLULAR METALLOPROTEINASE MEP"/>
    <property type="match status" value="1"/>
</dbReference>
<dbReference type="InterPro" id="IPR050371">
    <property type="entry name" value="Fungal_virulence_M36"/>
</dbReference>
<evidence type="ECO:0000256" key="10">
    <source>
        <dbReference type="ARBA" id="ARBA00023145"/>
    </source>
</evidence>
<keyword evidence="8 11" id="KW-0862">Zinc</keyword>
<evidence type="ECO:0000256" key="8">
    <source>
        <dbReference type="ARBA" id="ARBA00022833"/>
    </source>
</evidence>
<sequence>MLHNVYAALVAEHKWSPTARTSANGTEGNIVFLQLLVDALALQPCNPTVPDARDAIIQADAVRYNGANKCLLWKAFASKGLGVGAANHKDSSKAPDDC</sequence>
<keyword evidence="7 11" id="KW-0378">Hydrolase</keyword>
<dbReference type="GO" id="GO:0008270">
    <property type="term" value="F:zinc ion binding"/>
    <property type="evidence" value="ECO:0007669"/>
    <property type="project" value="InterPro"/>
</dbReference>
<comment type="similarity">
    <text evidence="3 11">Belongs to the peptidase M36 family.</text>
</comment>
<dbReference type="SUPFAM" id="SSF55486">
    <property type="entry name" value="Metalloproteases ('zincins'), catalytic domain"/>
    <property type="match status" value="1"/>
</dbReference>
<dbReference type="InterPro" id="IPR001842">
    <property type="entry name" value="Peptidase_M36"/>
</dbReference>
<dbReference type="GO" id="GO:0006508">
    <property type="term" value="P:proteolysis"/>
    <property type="evidence" value="ECO:0007669"/>
    <property type="project" value="UniProtKB-KW"/>
</dbReference>
<dbReference type="RefSeq" id="XP_043014431.1">
    <property type="nucleotide sequence ID" value="XM_043149823.1"/>
</dbReference>
<evidence type="ECO:0000256" key="3">
    <source>
        <dbReference type="ARBA" id="ARBA00006006"/>
    </source>
</evidence>
<dbReference type="GeneID" id="66074348"/>
<reference evidence="12" key="1">
    <citation type="journal article" date="2021" name="Genome Biol. Evol.">
        <title>The assembled and annotated genome of the fairy-ring fungus Marasmius oreades.</title>
        <authorList>
            <person name="Hiltunen M."/>
            <person name="Ament-Velasquez S.L."/>
            <person name="Johannesson H."/>
        </authorList>
    </citation>
    <scope>NUCLEOTIDE SEQUENCE</scope>
    <source>
        <strain evidence="12">03SP1</strain>
    </source>
</reference>
<proteinExistence type="inferred from homology"/>
<dbReference type="Gene3D" id="1.10.390.10">
    <property type="entry name" value="Neutral Protease Domain 2"/>
    <property type="match status" value="1"/>
</dbReference>
<evidence type="ECO:0000256" key="4">
    <source>
        <dbReference type="ARBA" id="ARBA00022525"/>
    </source>
</evidence>
<name>A0A9P8ADN2_9AGAR</name>
<keyword evidence="5 11" id="KW-0645">Protease</keyword>
<evidence type="ECO:0000313" key="13">
    <source>
        <dbReference type="Proteomes" id="UP001049176"/>
    </source>
</evidence>
<evidence type="ECO:0000256" key="6">
    <source>
        <dbReference type="ARBA" id="ARBA00022723"/>
    </source>
</evidence>
<accession>A0A9P8ADN2</accession>
<dbReference type="AlphaFoldDB" id="A0A9P8ADN2"/>
<gene>
    <name evidence="12" type="ORF">E1B28_005272</name>
</gene>
<protein>
    <recommendedName>
        <fullName evidence="11">Extracellular metalloproteinase</fullName>
        <ecNumber evidence="11">3.4.24.-</ecNumber>
    </recommendedName>
    <alternativeName>
        <fullName evidence="11">Fungalysin</fullName>
    </alternativeName>
</protein>
<dbReference type="Proteomes" id="UP001049176">
    <property type="component" value="Chromosome 2"/>
</dbReference>
<evidence type="ECO:0000256" key="9">
    <source>
        <dbReference type="ARBA" id="ARBA00023049"/>
    </source>
</evidence>
<dbReference type="PANTHER" id="PTHR33478">
    <property type="entry name" value="EXTRACELLULAR METALLOPROTEINASE MEP"/>
    <property type="match status" value="1"/>
</dbReference>
<evidence type="ECO:0000256" key="11">
    <source>
        <dbReference type="RuleBase" id="RU364017"/>
    </source>
</evidence>
<evidence type="ECO:0000256" key="2">
    <source>
        <dbReference type="ARBA" id="ARBA00004613"/>
    </source>
</evidence>
<keyword evidence="4 11" id="KW-0964">Secreted</keyword>